<dbReference type="SUPFAM" id="SSF50978">
    <property type="entry name" value="WD40 repeat-like"/>
    <property type="match status" value="1"/>
</dbReference>
<feature type="region of interest" description="Disordered" evidence="4">
    <location>
        <begin position="28"/>
        <end position="48"/>
    </location>
</feature>
<feature type="compositionally biased region" description="Basic and acidic residues" evidence="4">
    <location>
        <begin position="28"/>
        <end position="43"/>
    </location>
</feature>
<dbReference type="SMART" id="SM00320">
    <property type="entry name" value="WD40"/>
    <property type="match status" value="6"/>
</dbReference>
<protein>
    <submittedName>
        <fullName evidence="5">WD-40 repeat protein</fullName>
    </submittedName>
</protein>
<dbReference type="PROSITE" id="PS00678">
    <property type="entry name" value="WD_REPEATS_1"/>
    <property type="match status" value="5"/>
</dbReference>
<proteinExistence type="predicted"/>
<feature type="repeat" description="WD" evidence="3">
    <location>
        <begin position="316"/>
        <end position="367"/>
    </location>
</feature>
<feature type="repeat" description="WD" evidence="3">
    <location>
        <begin position="73"/>
        <end position="116"/>
    </location>
</feature>
<dbReference type="PANTHER" id="PTHR22847:SF637">
    <property type="entry name" value="WD REPEAT DOMAIN 5B"/>
    <property type="match status" value="1"/>
</dbReference>
<name>X6NCT3_RETFI</name>
<accession>X6NCT3</accession>
<dbReference type="InterPro" id="IPR036322">
    <property type="entry name" value="WD40_repeat_dom_sf"/>
</dbReference>
<dbReference type="EMBL" id="ASPP01009421">
    <property type="protein sequence ID" value="ETO24130.1"/>
    <property type="molecule type" value="Genomic_DNA"/>
</dbReference>
<dbReference type="PANTHER" id="PTHR22847">
    <property type="entry name" value="WD40 REPEAT PROTEIN"/>
    <property type="match status" value="1"/>
</dbReference>
<dbReference type="CDD" id="cd00200">
    <property type="entry name" value="WD40"/>
    <property type="match status" value="1"/>
</dbReference>
<dbReference type="InterPro" id="IPR001680">
    <property type="entry name" value="WD40_rpt"/>
</dbReference>
<dbReference type="AlphaFoldDB" id="X6NCT3"/>
<evidence type="ECO:0000313" key="6">
    <source>
        <dbReference type="Proteomes" id="UP000023152"/>
    </source>
</evidence>
<dbReference type="InterPro" id="IPR015943">
    <property type="entry name" value="WD40/YVTN_repeat-like_dom_sf"/>
</dbReference>
<dbReference type="PROSITE" id="PS50294">
    <property type="entry name" value="WD_REPEATS_REGION"/>
    <property type="match status" value="4"/>
</dbReference>
<keyword evidence="1 3" id="KW-0853">WD repeat</keyword>
<evidence type="ECO:0000256" key="1">
    <source>
        <dbReference type="ARBA" id="ARBA00022574"/>
    </source>
</evidence>
<dbReference type="GO" id="GO:1990234">
    <property type="term" value="C:transferase complex"/>
    <property type="evidence" value="ECO:0007669"/>
    <property type="project" value="UniProtKB-ARBA"/>
</dbReference>
<keyword evidence="2" id="KW-0677">Repeat</keyword>
<feature type="repeat" description="WD" evidence="3">
    <location>
        <begin position="165"/>
        <end position="208"/>
    </location>
</feature>
<organism evidence="5 6">
    <name type="scientific">Reticulomyxa filosa</name>
    <dbReference type="NCBI Taxonomy" id="46433"/>
    <lineage>
        <taxon>Eukaryota</taxon>
        <taxon>Sar</taxon>
        <taxon>Rhizaria</taxon>
        <taxon>Retaria</taxon>
        <taxon>Foraminifera</taxon>
        <taxon>Monothalamids</taxon>
        <taxon>Reticulomyxidae</taxon>
        <taxon>Reticulomyxa</taxon>
    </lineage>
</organism>
<evidence type="ECO:0000256" key="2">
    <source>
        <dbReference type="ARBA" id="ARBA00022737"/>
    </source>
</evidence>
<dbReference type="OrthoDB" id="10265988at2759"/>
<evidence type="ECO:0000256" key="4">
    <source>
        <dbReference type="SAM" id="MobiDB-lite"/>
    </source>
</evidence>
<comment type="caution">
    <text evidence="5">The sequence shown here is derived from an EMBL/GenBank/DDBJ whole genome shotgun (WGS) entry which is preliminary data.</text>
</comment>
<feature type="repeat" description="WD" evidence="3">
    <location>
        <begin position="267"/>
        <end position="315"/>
    </location>
</feature>
<dbReference type="InterPro" id="IPR020472">
    <property type="entry name" value="WD40_PAC1"/>
</dbReference>
<dbReference type="PROSITE" id="PS50082">
    <property type="entry name" value="WD_REPEATS_2"/>
    <property type="match status" value="5"/>
</dbReference>
<reference evidence="5 6" key="1">
    <citation type="journal article" date="2013" name="Curr. Biol.">
        <title>The Genome of the Foraminiferan Reticulomyxa filosa.</title>
        <authorList>
            <person name="Glockner G."/>
            <person name="Hulsmann N."/>
            <person name="Schleicher M."/>
            <person name="Noegel A.A."/>
            <person name="Eichinger L."/>
            <person name="Gallinger C."/>
            <person name="Pawlowski J."/>
            <person name="Sierra R."/>
            <person name="Euteneuer U."/>
            <person name="Pillet L."/>
            <person name="Moustafa A."/>
            <person name="Platzer M."/>
            <person name="Groth M."/>
            <person name="Szafranski K."/>
            <person name="Schliwa M."/>
        </authorList>
    </citation>
    <scope>NUCLEOTIDE SEQUENCE [LARGE SCALE GENOMIC DNA]</scope>
</reference>
<feature type="repeat" description="WD" evidence="3">
    <location>
        <begin position="117"/>
        <end position="164"/>
    </location>
</feature>
<dbReference type="Pfam" id="PF00400">
    <property type="entry name" value="WD40"/>
    <property type="match status" value="6"/>
</dbReference>
<evidence type="ECO:0000313" key="5">
    <source>
        <dbReference type="EMBL" id="ETO24130.1"/>
    </source>
</evidence>
<sequence length="411" mass="46481">MLLNEIEKLKHDIELKDKIILKKDNEVRENREKTNDENKENNNKDTFSTTVLTQSSKPNFDIFRLSSNLIKTFTGHKSWVCSIDYSTFDGNRLLCSGSADKTVRVWDIDTNKQTQVFNVHSAGVNCVKFSPYHYYNNRHGVICSSSHDKTICFWDIKNDQQLQIFNGHTDAASGIEFSPFNGGKYLCSGSFDKTICLWDVETSKSLHVFNGHTNRVLCVSFSPLQSNNNESNSIGVIGGNGYTICSGSFDKMISIWDIETIKQFILFKGHEDNVWSVKYGSNELGNSGGANTILSGSHDKSVRLWDIRSSQQIQVFNGHTSTVYSVEYTPFLVKNIEVGDSSNVICSGSFDNTVRFWDIRSNKKELYVINGDKEDGGILCFKFLSLKMKNKNNDYNFGLCYGSINSIRIWG</sequence>
<dbReference type="InterPro" id="IPR019775">
    <property type="entry name" value="WD40_repeat_CS"/>
</dbReference>
<keyword evidence="6" id="KW-1185">Reference proteome</keyword>
<gene>
    <name evidence="5" type="ORF">RFI_13026</name>
</gene>
<dbReference type="Gene3D" id="2.130.10.10">
    <property type="entry name" value="YVTN repeat-like/Quinoprotein amine dehydrogenase"/>
    <property type="match status" value="3"/>
</dbReference>
<dbReference type="PRINTS" id="PR00320">
    <property type="entry name" value="GPROTEINBRPT"/>
</dbReference>
<dbReference type="Proteomes" id="UP000023152">
    <property type="component" value="Unassembled WGS sequence"/>
</dbReference>
<evidence type="ECO:0000256" key="3">
    <source>
        <dbReference type="PROSITE-ProRule" id="PRU00221"/>
    </source>
</evidence>